<proteinExistence type="predicted"/>
<evidence type="ECO:0000256" key="6">
    <source>
        <dbReference type="SAM" id="Phobius"/>
    </source>
</evidence>
<keyword evidence="9" id="KW-1185">Reference proteome</keyword>
<evidence type="ECO:0000313" key="8">
    <source>
        <dbReference type="EMBL" id="GFR49801.1"/>
    </source>
</evidence>
<protein>
    <recommendedName>
        <fullName evidence="7">ABC-2 type transporter transmembrane domain-containing protein</fullName>
    </recommendedName>
</protein>
<evidence type="ECO:0000256" key="2">
    <source>
        <dbReference type="ARBA" id="ARBA00022448"/>
    </source>
</evidence>
<dbReference type="AlphaFoldDB" id="A0AAD3E1S5"/>
<evidence type="ECO:0000256" key="4">
    <source>
        <dbReference type="ARBA" id="ARBA00022989"/>
    </source>
</evidence>
<evidence type="ECO:0000256" key="1">
    <source>
        <dbReference type="ARBA" id="ARBA00004141"/>
    </source>
</evidence>
<comment type="subcellular location">
    <subcellularLocation>
        <location evidence="1">Membrane</location>
        <topology evidence="1">Multi-pass membrane protein</topology>
    </subcellularLocation>
</comment>
<dbReference type="InterPro" id="IPR013525">
    <property type="entry name" value="ABC2_TM"/>
</dbReference>
<feature type="transmembrane region" description="Helical" evidence="6">
    <location>
        <begin position="95"/>
        <end position="121"/>
    </location>
</feature>
<dbReference type="PANTHER" id="PTHR48041">
    <property type="entry name" value="ABC TRANSPORTER G FAMILY MEMBER 28"/>
    <property type="match status" value="1"/>
</dbReference>
<feature type="transmembrane region" description="Helical" evidence="6">
    <location>
        <begin position="53"/>
        <end position="74"/>
    </location>
</feature>
<feature type="transmembrane region" description="Helical" evidence="6">
    <location>
        <begin position="21"/>
        <end position="41"/>
    </location>
</feature>
<evidence type="ECO:0000256" key="5">
    <source>
        <dbReference type="ARBA" id="ARBA00023136"/>
    </source>
</evidence>
<name>A0AAD3E1S5_9CHLO</name>
<evidence type="ECO:0000256" key="3">
    <source>
        <dbReference type="ARBA" id="ARBA00022692"/>
    </source>
</evidence>
<dbReference type="InterPro" id="IPR050352">
    <property type="entry name" value="ABCG_transporters"/>
</dbReference>
<dbReference type="EMBL" id="BMAR01000032">
    <property type="protein sequence ID" value="GFR49801.1"/>
    <property type="molecule type" value="Genomic_DNA"/>
</dbReference>
<dbReference type="Proteomes" id="UP001054857">
    <property type="component" value="Unassembled WGS sequence"/>
</dbReference>
<dbReference type="PANTHER" id="PTHR48041:SF125">
    <property type="entry name" value="ABC TRANSPORTER G FAMILY"/>
    <property type="match status" value="1"/>
</dbReference>
<dbReference type="Pfam" id="PF01061">
    <property type="entry name" value="ABC2_membrane"/>
    <property type="match status" value="1"/>
</dbReference>
<comment type="caution">
    <text evidence="8">The sequence shown here is derived from an EMBL/GenBank/DDBJ whole genome shotgun (WGS) entry which is preliminary data.</text>
</comment>
<dbReference type="GO" id="GO:0140359">
    <property type="term" value="F:ABC-type transporter activity"/>
    <property type="evidence" value="ECO:0007669"/>
    <property type="project" value="InterPro"/>
</dbReference>
<sequence>YLTLRSVKTRRFQSLSHQKTFQLLAVAVLAGMFWWQIGAHLSSSQAVLDVGGLLFFIELFMGFATLFAALFTFPAEFQMLVKERQSGMYRLSAYYVARTLSDLPMDCLLPSLFVAIVYWMAGLRPEAGAFFSCWSSVLLIVLTSQSIGLLIGATVINPQNGQTIATIFMLTTMLVGGYYVRGIPVWIAWLKYASFIYWGWNLLLKIEFRHRLMEGCEGLSEAERAGQGAEALAAGECSVAHAGIYTVNVDEGVQKEVCILIGMLIFLRLCIYFALQYKTTFRG</sequence>
<feature type="non-terminal residue" evidence="8">
    <location>
        <position position="283"/>
    </location>
</feature>
<feature type="transmembrane region" description="Helical" evidence="6">
    <location>
        <begin position="257"/>
        <end position="275"/>
    </location>
</feature>
<reference evidence="8 9" key="1">
    <citation type="journal article" date="2021" name="Sci. Rep.">
        <title>Genome sequencing of the multicellular alga Astrephomene provides insights into convergent evolution of germ-soma differentiation.</title>
        <authorList>
            <person name="Yamashita S."/>
            <person name="Yamamoto K."/>
            <person name="Matsuzaki R."/>
            <person name="Suzuki S."/>
            <person name="Yamaguchi H."/>
            <person name="Hirooka S."/>
            <person name="Minakuchi Y."/>
            <person name="Miyagishima S."/>
            <person name="Kawachi M."/>
            <person name="Toyoda A."/>
            <person name="Nozaki H."/>
        </authorList>
    </citation>
    <scope>NUCLEOTIDE SEQUENCE [LARGE SCALE GENOMIC DNA]</scope>
    <source>
        <strain evidence="8 9">NIES-4017</strain>
    </source>
</reference>
<evidence type="ECO:0000313" key="9">
    <source>
        <dbReference type="Proteomes" id="UP001054857"/>
    </source>
</evidence>
<gene>
    <name evidence="8" type="ORF">Agub_g11739</name>
</gene>
<feature type="non-terminal residue" evidence="8">
    <location>
        <position position="1"/>
    </location>
</feature>
<keyword evidence="3 6" id="KW-0812">Transmembrane</keyword>
<evidence type="ECO:0000259" key="7">
    <source>
        <dbReference type="Pfam" id="PF01061"/>
    </source>
</evidence>
<feature type="transmembrane region" description="Helical" evidence="6">
    <location>
        <begin position="186"/>
        <end position="204"/>
    </location>
</feature>
<feature type="transmembrane region" description="Helical" evidence="6">
    <location>
        <begin position="127"/>
        <end position="151"/>
    </location>
</feature>
<accession>A0AAD3E1S5</accession>
<keyword evidence="4 6" id="KW-1133">Transmembrane helix</keyword>
<feature type="domain" description="ABC-2 type transporter transmembrane" evidence="7">
    <location>
        <begin position="3"/>
        <end position="208"/>
    </location>
</feature>
<keyword evidence="2" id="KW-0813">Transport</keyword>
<feature type="transmembrane region" description="Helical" evidence="6">
    <location>
        <begin position="163"/>
        <end position="180"/>
    </location>
</feature>
<keyword evidence="5 6" id="KW-0472">Membrane</keyword>
<organism evidence="8 9">
    <name type="scientific">Astrephomene gubernaculifera</name>
    <dbReference type="NCBI Taxonomy" id="47775"/>
    <lineage>
        <taxon>Eukaryota</taxon>
        <taxon>Viridiplantae</taxon>
        <taxon>Chlorophyta</taxon>
        <taxon>core chlorophytes</taxon>
        <taxon>Chlorophyceae</taxon>
        <taxon>CS clade</taxon>
        <taxon>Chlamydomonadales</taxon>
        <taxon>Astrephomenaceae</taxon>
        <taxon>Astrephomene</taxon>
    </lineage>
</organism>
<dbReference type="GO" id="GO:0016020">
    <property type="term" value="C:membrane"/>
    <property type="evidence" value="ECO:0007669"/>
    <property type="project" value="UniProtKB-SubCell"/>
</dbReference>